<feature type="transmembrane region" description="Helical" evidence="1">
    <location>
        <begin position="12"/>
        <end position="32"/>
    </location>
</feature>
<dbReference type="AlphaFoldDB" id="A0A2P2R0S2"/>
<keyword evidence="1" id="KW-0812">Transmembrane</keyword>
<name>A0A2P2R0S2_RHIMU</name>
<sequence length="34" mass="3783">MHVTISSCAHNYLHGCGNLLTVWVPLSLFGWLNV</sequence>
<keyword evidence="1" id="KW-1133">Transmembrane helix</keyword>
<dbReference type="EMBL" id="GGEC01092339">
    <property type="protein sequence ID" value="MBX72823.1"/>
    <property type="molecule type" value="Transcribed_RNA"/>
</dbReference>
<organism evidence="2">
    <name type="scientific">Rhizophora mucronata</name>
    <name type="common">Asiatic mangrove</name>
    <dbReference type="NCBI Taxonomy" id="61149"/>
    <lineage>
        <taxon>Eukaryota</taxon>
        <taxon>Viridiplantae</taxon>
        <taxon>Streptophyta</taxon>
        <taxon>Embryophyta</taxon>
        <taxon>Tracheophyta</taxon>
        <taxon>Spermatophyta</taxon>
        <taxon>Magnoliopsida</taxon>
        <taxon>eudicotyledons</taxon>
        <taxon>Gunneridae</taxon>
        <taxon>Pentapetalae</taxon>
        <taxon>rosids</taxon>
        <taxon>fabids</taxon>
        <taxon>Malpighiales</taxon>
        <taxon>Rhizophoraceae</taxon>
        <taxon>Rhizophora</taxon>
    </lineage>
</organism>
<accession>A0A2P2R0S2</accession>
<reference evidence="2" key="1">
    <citation type="submission" date="2018-02" db="EMBL/GenBank/DDBJ databases">
        <title>Rhizophora mucronata_Transcriptome.</title>
        <authorList>
            <person name="Meera S.P."/>
            <person name="Sreeshan A."/>
            <person name="Augustine A."/>
        </authorList>
    </citation>
    <scope>NUCLEOTIDE SEQUENCE</scope>
    <source>
        <tissue evidence="2">Leaf</tissue>
    </source>
</reference>
<protein>
    <submittedName>
        <fullName evidence="2">Uncharacterized protein</fullName>
    </submittedName>
</protein>
<evidence type="ECO:0000313" key="2">
    <source>
        <dbReference type="EMBL" id="MBX72823.1"/>
    </source>
</evidence>
<keyword evidence="1" id="KW-0472">Membrane</keyword>
<proteinExistence type="predicted"/>
<evidence type="ECO:0000256" key="1">
    <source>
        <dbReference type="SAM" id="Phobius"/>
    </source>
</evidence>